<organism evidence="14">
    <name type="scientific">marine metagenome</name>
    <dbReference type="NCBI Taxonomy" id="408172"/>
    <lineage>
        <taxon>unclassified sequences</taxon>
        <taxon>metagenomes</taxon>
        <taxon>ecological metagenomes</taxon>
    </lineage>
</organism>
<dbReference type="GO" id="GO:0019288">
    <property type="term" value="P:isopentenyl diphosphate biosynthetic process, methylerythritol 4-phosphate pathway"/>
    <property type="evidence" value="ECO:0007669"/>
    <property type="project" value="TreeGrafter"/>
</dbReference>
<dbReference type="CDD" id="cd07033">
    <property type="entry name" value="TPP_PYR_DXS_TK_like"/>
    <property type="match status" value="1"/>
</dbReference>
<dbReference type="GO" id="GO:0016114">
    <property type="term" value="P:terpenoid biosynthetic process"/>
    <property type="evidence" value="ECO:0007669"/>
    <property type="project" value="InterPro"/>
</dbReference>
<dbReference type="InterPro" id="IPR009014">
    <property type="entry name" value="Transketo_C/PFOR_II"/>
</dbReference>
<evidence type="ECO:0000256" key="11">
    <source>
        <dbReference type="ARBA" id="ARBA00023052"/>
    </source>
</evidence>
<dbReference type="NCBIfam" id="TIGR00204">
    <property type="entry name" value="dxs"/>
    <property type="match status" value="1"/>
</dbReference>
<dbReference type="InterPro" id="IPR005477">
    <property type="entry name" value="Dxylulose-5-P_synthase"/>
</dbReference>
<dbReference type="SUPFAM" id="SSF52518">
    <property type="entry name" value="Thiamin diphosphate-binding fold (THDP-binding)"/>
    <property type="match status" value="2"/>
</dbReference>
<evidence type="ECO:0000256" key="1">
    <source>
        <dbReference type="ARBA" id="ARBA00001946"/>
    </source>
</evidence>
<dbReference type="SUPFAM" id="SSF52922">
    <property type="entry name" value="TK C-terminal domain-like"/>
    <property type="match status" value="1"/>
</dbReference>
<dbReference type="FunFam" id="3.40.50.970:FF:000005">
    <property type="entry name" value="1-deoxy-D-xylulose-5-phosphate synthase"/>
    <property type="match status" value="1"/>
</dbReference>
<evidence type="ECO:0000256" key="12">
    <source>
        <dbReference type="ARBA" id="ARBA00023229"/>
    </source>
</evidence>
<keyword evidence="7" id="KW-0808">Transferase</keyword>
<dbReference type="PROSITE" id="PS00802">
    <property type="entry name" value="TRANSKETOLASE_2"/>
    <property type="match status" value="1"/>
</dbReference>
<comment type="pathway">
    <text evidence="3">Metabolic intermediate biosynthesis; 1-deoxy-D-xylulose 5-phosphate biosynthesis; 1-deoxy-D-xylulose 5-phosphate from D-glyceraldehyde 3-phosphate and pyruvate: step 1/1.</text>
</comment>
<keyword evidence="12" id="KW-0414">Isoprene biosynthesis</keyword>
<accession>A0A381SK74</accession>
<dbReference type="GO" id="GO:0046872">
    <property type="term" value="F:metal ion binding"/>
    <property type="evidence" value="ECO:0007669"/>
    <property type="project" value="UniProtKB-KW"/>
</dbReference>
<sequence>MKIFEEIPTQEPSGEFLPSVNFPKDLRDLDLKDLPKFSDELREYLLYSVGLSGGHFGAGLGVVELTAALHYVFDTPKDKIVWDVGHQAYPHKLITGRKEAMDSIRQTNGLAPFPSRSESEYDTYGVGHSSTSISAALGMASAAKLKGEDKEIVAVIGDGAMTAGMAYEALSHAGSIDENILVVLNDNQMSISENVGGLKNYLAKIWASPLYNQIREGGKTVLRFIPAASRIARKAEIQAKGLLTPGTLFEELGISYIGPVNGHDSVGMVKILNDLKSMEGPRLLHVITQKGKGFLPAELDPIGYHAINKIKPLKKQKDEAVKVTTYSQIFGEWLCYKAEEDNLLTAITPAMREGSGLVEFSKKFPDRYYDVAIAEQHSVSLAAGMACEGLKPVVAIYSTFLQRAYDQLIHDVALQNLNVLFAIDRAGLVGADGPTHQGAFDISYLRCIPNMVIMTPSNENITWKMLNTGFDYAGPVSIRYPRGSGPGSKVEKDNSTIELGKSSLIKDSQESRIAIMNFGSMLELADELSEKYNASLIDMNFVKPLDHKRIKELAEKYKLLITIEENVVKGGAGSAVAEFLADNNLNVSLLNFGISDEFVEHGSPDHQKVSSGLGKEEITEKINRRLEKL</sequence>
<comment type="subunit">
    <text evidence="5">Homodimer.</text>
</comment>
<comment type="cofactor">
    <cofactor evidence="1">
        <name>Mg(2+)</name>
        <dbReference type="ChEBI" id="CHEBI:18420"/>
    </cofactor>
</comment>
<dbReference type="InterPro" id="IPR005475">
    <property type="entry name" value="Transketolase-like_Pyr-bd"/>
</dbReference>
<gene>
    <name evidence="14" type="ORF">METZ01_LOCUS54517</name>
</gene>
<comment type="cofactor">
    <cofactor evidence="2">
        <name>thiamine diphosphate</name>
        <dbReference type="ChEBI" id="CHEBI:58937"/>
    </cofactor>
</comment>
<evidence type="ECO:0000313" key="14">
    <source>
        <dbReference type="EMBL" id="SVA01663.1"/>
    </source>
</evidence>
<dbReference type="Gene3D" id="3.40.50.920">
    <property type="match status" value="1"/>
</dbReference>
<evidence type="ECO:0000256" key="10">
    <source>
        <dbReference type="ARBA" id="ARBA00022977"/>
    </source>
</evidence>
<dbReference type="UniPathway" id="UPA00064">
    <property type="reaction ID" value="UER00091"/>
</dbReference>
<dbReference type="EC" id="2.2.1.7" evidence="6"/>
<feature type="domain" description="Transketolase-like pyrimidine-binding" evidence="13">
    <location>
        <begin position="324"/>
        <end position="488"/>
    </location>
</feature>
<dbReference type="Pfam" id="PF02779">
    <property type="entry name" value="Transket_pyr"/>
    <property type="match status" value="1"/>
</dbReference>
<dbReference type="Pfam" id="PF13292">
    <property type="entry name" value="DXP_synthase_N"/>
    <property type="match status" value="1"/>
</dbReference>
<dbReference type="PANTHER" id="PTHR43322:SF5">
    <property type="entry name" value="1-DEOXY-D-XYLULOSE-5-PHOSPHATE SYNTHASE, CHLOROPLASTIC"/>
    <property type="match status" value="1"/>
</dbReference>
<dbReference type="GO" id="GO:0009228">
    <property type="term" value="P:thiamine biosynthetic process"/>
    <property type="evidence" value="ECO:0007669"/>
    <property type="project" value="UniProtKB-KW"/>
</dbReference>
<dbReference type="CDD" id="cd02007">
    <property type="entry name" value="TPP_DXS"/>
    <property type="match status" value="1"/>
</dbReference>
<dbReference type="GO" id="GO:0005829">
    <property type="term" value="C:cytosol"/>
    <property type="evidence" value="ECO:0007669"/>
    <property type="project" value="TreeGrafter"/>
</dbReference>
<evidence type="ECO:0000256" key="6">
    <source>
        <dbReference type="ARBA" id="ARBA00013150"/>
    </source>
</evidence>
<dbReference type="SMART" id="SM00861">
    <property type="entry name" value="Transket_pyr"/>
    <property type="match status" value="1"/>
</dbReference>
<evidence type="ECO:0000259" key="13">
    <source>
        <dbReference type="SMART" id="SM00861"/>
    </source>
</evidence>
<evidence type="ECO:0000256" key="7">
    <source>
        <dbReference type="ARBA" id="ARBA00022679"/>
    </source>
</evidence>
<dbReference type="HAMAP" id="MF_00315">
    <property type="entry name" value="DXP_synth"/>
    <property type="match status" value="1"/>
</dbReference>
<keyword evidence="8" id="KW-0479">Metal-binding</keyword>
<evidence type="ECO:0000256" key="8">
    <source>
        <dbReference type="ARBA" id="ARBA00022723"/>
    </source>
</evidence>
<dbReference type="InterPro" id="IPR029061">
    <property type="entry name" value="THDP-binding"/>
</dbReference>
<dbReference type="InterPro" id="IPR020826">
    <property type="entry name" value="Transketolase_BS"/>
</dbReference>
<dbReference type="AlphaFoldDB" id="A0A381SK74"/>
<keyword evidence="10" id="KW-0784">Thiamine biosynthesis</keyword>
<dbReference type="PANTHER" id="PTHR43322">
    <property type="entry name" value="1-D-DEOXYXYLULOSE 5-PHOSPHATE SYNTHASE-RELATED"/>
    <property type="match status" value="1"/>
</dbReference>
<keyword evidence="11" id="KW-0786">Thiamine pyrophosphate</keyword>
<keyword evidence="9" id="KW-0460">Magnesium</keyword>
<evidence type="ECO:0000256" key="2">
    <source>
        <dbReference type="ARBA" id="ARBA00001964"/>
    </source>
</evidence>
<dbReference type="Pfam" id="PF02780">
    <property type="entry name" value="Transketolase_C"/>
    <property type="match status" value="1"/>
</dbReference>
<evidence type="ECO:0000256" key="9">
    <source>
        <dbReference type="ARBA" id="ARBA00022842"/>
    </source>
</evidence>
<dbReference type="GO" id="GO:0008661">
    <property type="term" value="F:1-deoxy-D-xylulose-5-phosphate synthase activity"/>
    <property type="evidence" value="ECO:0007669"/>
    <property type="project" value="UniProtKB-EC"/>
</dbReference>
<comment type="similarity">
    <text evidence="4">Belongs to the transketolase family. DXPS subfamily.</text>
</comment>
<evidence type="ECO:0000256" key="5">
    <source>
        <dbReference type="ARBA" id="ARBA00011738"/>
    </source>
</evidence>
<protein>
    <recommendedName>
        <fullName evidence="6">1-deoxy-D-xylulose-5-phosphate synthase</fullName>
        <ecNumber evidence="6">2.2.1.7</ecNumber>
    </recommendedName>
</protein>
<dbReference type="EMBL" id="UINC01002927">
    <property type="protein sequence ID" value="SVA01663.1"/>
    <property type="molecule type" value="Genomic_DNA"/>
</dbReference>
<reference evidence="14" key="1">
    <citation type="submission" date="2018-05" db="EMBL/GenBank/DDBJ databases">
        <authorList>
            <person name="Lanie J.A."/>
            <person name="Ng W.-L."/>
            <person name="Kazmierczak K.M."/>
            <person name="Andrzejewski T.M."/>
            <person name="Davidsen T.M."/>
            <person name="Wayne K.J."/>
            <person name="Tettelin H."/>
            <person name="Glass J.I."/>
            <person name="Rusch D."/>
            <person name="Podicherti R."/>
            <person name="Tsui H.-C.T."/>
            <person name="Winkler M.E."/>
        </authorList>
    </citation>
    <scope>NUCLEOTIDE SEQUENCE</scope>
</reference>
<proteinExistence type="inferred from homology"/>
<name>A0A381SK74_9ZZZZ</name>
<evidence type="ECO:0000256" key="3">
    <source>
        <dbReference type="ARBA" id="ARBA00004980"/>
    </source>
</evidence>
<evidence type="ECO:0000256" key="4">
    <source>
        <dbReference type="ARBA" id="ARBA00011081"/>
    </source>
</evidence>
<dbReference type="Gene3D" id="3.40.50.970">
    <property type="match status" value="2"/>
</dbReference>
<dbReference type="NCBIfam" id="NF003933">
    <property type="entry name" value="PRK05444.2-2"/>
    <property type="match status" value="1"/>
</dbReference>
<dbReference type="InterPro" id="IPR033248">
    <property type="entry name" value="Transketolase_C"/>
</dbReference>